<gene>
    <name evidence="2" type="ORF">ENR64_23050</name>
</gene>
<evidence type="ECO:0000259" key="1">
    <source>
        <dbReference type="Pfam" id="PF08388"/>
    </source>
</evidence>
<dbReference type="InterPro" id="IPR013597">
    <property type="entry name" value="Mat_intron_G2"/>
</dbReference>
<accession>A0A7C3PGE4</accession>
<dbReference type="AlphaFoldDB" id="A0A7C3PGE4"/>
<proteinExistence type="predicted"/>
<comment type="caution">
    <text evidence="2">The sequence shown here is derived from an EMBL/GenBank/DDBJ whole genome shotgun (WGS) entry which is preliminary data.</text>
</comment>
<protein>
    <recommendedName>
        <fullName evidence="1">Group II intron maturase-specific domain-containing protein</fullName>
    </recommendedName>
</protein>
<organism evidence="2">
    <name type="scientific">Oscillatoriales cyanobacterium SpSt-418</name>
    <dbReference type="NCBI Taxonomy" id="2282169"/>
    <lineage>
        <taxon>Bacteria</taxon>
        <taxon>Bacillati</taxon>
        <taxon>Cyanobacteriota</taxon>
        <taxon>Cyanophyceae</taxon>
        <taxon>Oscillatoriophycideae</taxon>
        <taxon>Oscillatoriales</taxon>
    </lineage>
</organism>
<sequence length="198" mass="23062">MRQYRVSKYASKHGFKTLIKPSQQSQRRHLAQLKKTVSSHGAATQAGLITHLNPVITGWCQYYASVVSKEVFASMSHYLFEHLLRWAKHRHPRLNTHQIVSRYWRVNQGDGWVFQTNGELKLRRHHETDIPHFQLAHRIFQRSNGTCRNSGQMIISISPTHSQLRTNSSCELKNVYPLPEESFKLKYLSVTLKVRNMG</sequence>
<evidence type="ECO:0000313" key="2">
    <source>
        <dbReference type="EMBL" id="HFN00573.1"/>
    </source>
</evidence>
<name>A0A7C3PGE4_9CYAN</name>
<dbReference type="EMBL" id="DSRU01000330">
    <property type="protein sequence ID" value="HFN00573.1"/>
    <property type="molecule type" value="Genomic_DNA"/>
</dbReference>
<reference evidence="2" key="1">
    <citation type="journal article" date="2020" name="mSystems">
        <title>Genome- and Community-Level Interaction Insights into Carbon Utilization and Element Cycling Functions of Hydrothermarchaeota in Hydrothermal Sediment.</title>
        <authorList>
            <person name="Zhou Z."/>
            <person name="Liu Y."/>
            <person name="Xu W."/>
            <person name="Pan J."/>
            <person name="Luo Z.H."/>
            <person name="Li M."/>
        </authorList>
    </citation>
    <scope>NUCLEOTIDE SEQUENCE [LARGE SCALE GENOMIC DNA]</scope>
    <source>
        <strain evidence="2">SpSt-418</strain>
    </source>
</reference>
<dbReference type="Pfam" id="PF08388">
    <property type="entry name" value="GIIM"/>
    <property type="match status" value="1"/>
</dbReference>
<feature type="domain" description="Group II intron maturase-specific" evidence="1">
    <location>
        <begin position="27"/>
        <end position="104"/>
    </location>
</feature>